<dbReference type="PROSITE" id="PS00107">
    <property type="entry name" value="PROTEIN_KINASE_ATP"/>
    <property type="match status" value="1"/>
</dbReference>
<feature type="compositionally biased region" description="Acidic residues" evidence="6">
    <location>
        <begin position="26"/>
        <end position="44"/>
    </location>
</feature>
<dbReference type="AlphaFoldDB" id="A6G6A2"/>
<name>A6G6A2_9BACT</name>
<keyword evidence="1" id="KW-0808">Transferase</keyword>
<keyword evidence="7" id="KW-0812">Transmembrane</keyword>
<dbReference type="InterPro" id="IPR017441">
    <property type="entry name" value="Protein_kinase_ATP_BS"/>
</dbReference>
<dbReference type="InterPro" id="IPR019734">
    <property type="entry name" value="TPR_rpt"/>
</dbReference>
<dbReference type="Pfam" id="PF13424">
    <property type="entry name" value="TPR_12"/>
    <property type="match status" value="2"/>
</dbReference>
<feature type="region of interest" description="Disordered" evidence="6">
    <location>
        <begin position="209"/>
        <end position="230"/>
    </location>
</feature>
<dbReference type="eggNOG" id="COG0515">
    <property type="taxonomic scope" value="Bacteria"/>
</dbReference>
<keyword evidence="4 5" id="KW-0067">ATP-binding</keyword>
<dbReference type="SMART" id="SM00028">
    <property type="entry name" value="TPR"/>
    <property type="match status" value="6"/>
</dbReference>
<dbReference type="Proteomes" id="UP000005801">
    <property type="component" value="Unassembled WGS sequence"/>
</dbReference>
<keyword evidence="7" id="KW-0472">Membrane</keyword>
<dbReference type="PANTHER" id="PTHR43289:SF6">
    <property type="entry name" value="SERINE_THREONINE-PROTEIN KINASE NEKL-3"/>
    <property type="match status" value="1"/>
</dbReference>
<keyword evidence="7" id="KW-1133">Transmembrane helix</keyword>
<dbReference type="PROSITE" id="PS50011">
    <property type="entry name" value="PROTEIN_KINASE_DOM"/>
    <property type="match status" value="1"/>
</dbReference>
<dbReference type="Gene3D" id="3.30.200.20">
    <property type="entry name" value="Phosphorylase Kinase, domain 1"/>
    <property type="match status" value="1"/>
</dbReference>
<keyword evidence="2 5" id="KW-0547">Nucleotide-binding</keyword>
<dbReference type="SUPFAM" id="SSF48452">
    <property type="entry name" value="TPR-like"/>
    <property type="match status" value="2"/>
</dbReference>
<evidence type="ECO:0000259" key="8">
    <source>
        <dbReference type="PROSITE" id="PS50011"/>
    </source>
</evidence>
<feature type="binding site" evidence="5">
    <location>
        <position position="88"/>
    </location>
    <ligand>
        <name>ATP</name>
        <dbReference type="ChEBI" id="CHEBI:30616"/>
    </ligand>
</feature>
<protein>
    <submittedName>
        <fullName evidence="9">Serine/threonine kinase family protein</fullName>
    </submittedName>
</protein>
<dbReference type="GO" id="GO:0004674">
    <property type="term" value="F:protein serine/threonine kinase activity"/>
    <property type="evidence" value="ECO:0007669"/>
    <property type="project" value="TreeGrafter"/>
</dbReference>
<dbReference type="InterPro" id="IPR011990">
    <property type="entry name" value="TPR-like_helical_dom_sf"/>
</dbReference>
<dbReference type="SUPFAM" id="SSF56112">
    <property type="entry name" value="Protein kinase-like (PK-like)"/>
    <property type="match status" value="1"/>
</dbReference>
<dbReference type="Gene3D" id="1.25.40.10">
    <property type="entry name" value="Tetratricopeptide repeat domain"/>
    <property type="match status" value="2"/>
</dbReference>
<proteinExistence type="predicted"/>
<evidence type="ECO:0000313" key="10">
    <source>
        <dbReference type="Proteomes" id="UP000005801"/>
    </source>
</evidence>
<dbReference type="RefSeq" id="WP_006972251.1">
    <property type="nucleotide sequence ID" value="NZ_ABCS01000029.1"/>
</dbReference>
<evidence type="ECO:0000256" key="5">
    <source>
        <dbReference type="PROSITE-ProRule" id="PRU10141"/>
    </source>
</evidence>
<dbReference type="Gene3D" id="1.10.510.10">
    <property type="entry name" value="Transferase(Phosphotransferase) domain 1"/>
    <property type="match status" value="1"/>
</dbReference>
<feature type="domain" description="Protein kinase" evidence="8">
    <location>
        <begin position="59"/>
        <end position="351"/>
    </location>
</feature>
<dbReference type="OrthoDB" id="9801841at2"/>
<evidence type="ECO:0000256" key="3">
    <source>
        <dbReference type="ARBA" id="ARBA00022777"/>
    </source>
</evidence>
<dbReference type="STRING" id="391625.PPSIR1_14875"/>
<dbReference type="EMBL" id="ABCS01000029">
    <property type="protein sequence ID" value="EDM78531.1"/>
    <property type="molecule type" value="Genomic_DNA"/>
</dbReference>
<feature type="transmembrane region" description="Helical" evidence="7">
    <location>
        <begin position="356"/>
        <end position="376"/>
    </location>
</feature>
<organism evidence="9 10">
    <name type="scientific">Plesiocystis pacifica SIR-1</name>
    <dbReference type="NCBI Taxonomy" id="391625"/>
    <lineage>
        <taxon>Bacteria</taxon>
        <taxon>Pseudomonadati</taxon>
        <taxon>Myxococcota</taxon>
        <taxon>Polyangia</taxon>
        <taxon>Nannocystales</taxon>
        <taxon>Nannocystaceae</taxon>
        <taxon>Plesiocystis</taxon>
    </lineage>
</organism>
<sequence>MTPSDDATIAGPPLDGAALRSAFSEASEEDVDATLVGEGDDEPNGDAATLRAGEKLGRYSVLGTLGAGAMGVVYAAYDPELDRRVAIKVIRPQKKSGALVQARLLREAQALARLSHPNVVAVHDVGSEADGRVFVAMEFVSGQTLDALDLPSRDWAEAVAIFRAAGRGLAAAHAAGLIHRDFKPTNVMRREDGRVIVLDFGLARAARERGADESSADDAPRLDPEPPPDFQQLEASSTFDAQLTRTGSLLGTPAYMAPELYGGGSATPLSDQFAFCVAVYEALYGERPFRGESLASIYFNMAQDQVAPAPPNSTVPTSLRAALLRGLASKPEARWPTMDALLEALGADPRRRRRTLVSALASVAALVAVGVGAFTIGSQRGEPTDQAPAVCTGGRAQMEAVWSEATRAELEAAIAGVDLPYAATTAPRVAARLDAYAEDWIAMHRDACEATRVRKEQSEQLLDLRMACLDRRKQELGGIAELLAEPDAALVERALSAAGGLSDIEACADLDALSSVAPPPAAGPVRERVDTVRRAIDRGRAMRLAGHNDEAKALAVEARAALPPEYPPVAAELDHFEGDVLIRLGDYDGARERLERAQLGALRHRDLHRASQALASQAFLVGYLQGENAVGHGYADQAIALAHATGDPELLSVAQGQKGVLFHAREELEPAQRWYELAIENLPEDSSSHRTQLADRLYNLALVRRGLGHTREALADLRRAEALYLDEHGSEDHPAVIDARDAVAVTLFAMDRYEEAEGALQTVLSARERDLEPDHPDLFNTLNSLANVRFALGRHEQARPPLERALDIARASFQDHAFLAMALVLAADVELEVGAHAKVRALLEESDAVHRVSMGEDSPRVVDGLLRLAALDLAEAGALTPGARRSGSGGSARALPLGPEIDAAGVERAARDLAEAEAVFARLSAQPEFRNDDLQGRVFAQRGELACARGQTELARTQLQTALTRMAAAHGEDSVAHARVAASLGRASLAAQDPAAAVEALASAVEVFEAKAYDTLPAVQARELLARAYLLRADLPGAAPLDRARVRALLDHAKARYAGAGREADALRVERTLAALPR</sequence>
<dbReference type="InterPro" id="IPR000719">
    <property type="entry name" value="Prot_kinase_dom"/>
</dbReference>
<evidence type="ECO:0000313" key="9">
    <source>
        <dbReference type="EMBL" id="EDM78531.1"/>
    </source>
</evidence>
<evidence type="ECO:0000256" key="2">
    <source>
        <dbReference type="ARBA" id="ARBA00022741"/>
    </source>
</evidence>
<feature type="region of interest" description="Disordered" evidence="6">
    <location>
        <begin position="21"/>
        <end position="46"/>
    </location>
</feature>
<accession>A6G6A2</accession>
<evidence type="ECO:0000256" key="6">
    <source>
        <dbReference type="SAM" id="MobiDB-lite"/>
    </source>
</evidence>
<evidence type="ECO:0000256" key="7">
    <source>
        <dbReference type="SAM" id="Phobius"/>
    </source>
</evidence>
<gene>
    <name evidence="9" type="ORF">PPSIR1_14875</name>
</gene>
<dbReference type="Pfam" id="PF00069">
    <property type="entry name" value="Pkinase"/>
    <property type="match status" value="1"/>
</dbReference>
<comment type="caution">
    <text evidence="9">The sequence shown here is derived from an EMBL/GenBank/DDBJ whole genome shotgun (WGS) entry which is preliminary data.</text>
</comment>
<evidence type="ECO:0000256" key="1">
    <source>
        <dbReference type="ARBA" id="ARBA00022679"/>
    </source>
</evidence>
<evidence type="ECO:0000256" key="4">
    <source>
        <dbReference type="ARBA" id="ARBA00022840"/>
    </source>
</evidence>
<feature type="compositionally biased region" description="Basic and acidic residues" evidence="6">
    <location>
        <begin position="209"/>
        <end position="224"/>
    </location>
</feature>
<dbReference type="GO" id="GO:0005524">
    <property type="term" value="F:ATP binding"/>
    <property type="evidence" value="ECO:0007669"/>
    <property type="project" value="UniProtKB-UniRule"/>
</dbReference>
<reference evidence="9 10" key="1">
    <citation type="submission" date="2007-06" db="EMBL/GenBank/DDBJ databases">
        <authorList>
            <person name="Shimkets L."/>
            <person name="Ferriera S."/>
            <person name="Johnson J."/>
            <person name="Kravitz S."/>
            <person name="Beeson K."/>
            <person name="Sutton G."/>
            <person name="Rogers Y.-H."/>
            <person name="Friedman R."/>
            <person name="Frazier M."/>
            <person name="Venter J.C."/>
        </authorList>
    </citation>
    <scope>NUCLEOTIDE SEQUENCE [LARGE SCALE GENOMIC DNA]</scope>
    <source>
        <strain evidence="9 10">SIR-1</strain>
    </source>
</reference>
<dbReference type="CDD" id="cd14014">
    <property type="entry name" value="STKc_PknB_like"/>
    <property type="match status" value="1"/>
</dbReference>
<dbReference type="InterPro" id="IPR011009">
    <property type="entry name" value="Kinase-like_dom_sf"/>
</dbReference>
<keyword evidence="3 9" id="KW-0418">Kinase</keyword>
<dbReference type="PANTHER" id="PTHR43289">
    <property type="entry name" value="MITOGEN-ACTIVATED PROTEIN KINASE KINASE KINASE 20-RELATED"/>
    <property type="match status" value="1"/>
</dbReference>
<keyword evidence="10" id="KW-1185">Reference proteome</keyword>